<evidence type="ECO:0000313" key="2">
    <source>
        <dbReference type="EMBL" id="BDE06097.1"/>
    </source>
</evidence>
<dbReference type="AlphaFoldDB" id="A0AAN1XXJ3"/>
<dbReference type="Proteomes" id="UP001317532">
    <property type="component" value="Chromosome"/>
</dbReference>
<name>A0AAN1XXJ3_UNVUL</name>
<proteinExistence type="predicted"/>
<organism evidence="2 3">
    <name type="scientific">Vulcanimicrobium alpinum</name>
    <dbReference type="NCBI Taxonomy" id="3016050"/>
    <lineage>
        <taxon>Bacteria</taxon>
        <taxon>Bacillati</taxon>
        <taxon>Vulcanimicrobiota</taxon>
        <taxon>Vulcanimicrobiia</taxon>
        <taxon>Vulcanimicrobiales</taxon>
        <taxon>Vulcanimicrobiaceae</taxon>
        <taxon>Vulcanimicrobium</taxon>
    </lineage>
</organism>
<sequence length="172" mass="18379">MPHLGSRLVALAAFLLAAVPMHPAAAAPPAGQPVDGIRCDSMEGAVLHIHQHVAVFDHGRPVPIPEDLGRPLAAQCLYWIHTHTPDGIIHVESPSFHTFTLGNVFDIWGQPLSATNVAGARPNAGERVVTWVDGRRVGGSPRAIELTGHLEVTIEVGPPYRKPAPFTAWNGN</sequence>
<keyword evidence="3" id="KW-1185">Reference proteome</keyword>
<protein>
    <submittedName>
        <fullName evidence="2">Uncharacterized protein</fullName>
    </submittedName>
</protein>
<evidence type="ECO:0000313" key="3">
    <source>
        <dbReference type="Proteomes" id="UP001317532"/>
    </source>
</evidence>
<dbReference type="EMBL" id="AP025523">
    <property type="protein sequence ID" value="BDE06097.1"/>
    <property type="molecule type" value="Genomic_DNA"/>
</dbReference>
<reference evidence="2 3" key="1">
    <citation type="journal article" date="2022" name="ISME Commun">
        <title>Vulcanimicrobium alpinus gen. nov. sp. nov., the first cultivated representative of the candidate phylum 'Eremiobacterota', is a metabolically versatile aerobic anoxygenic phototroph.</title>
        <authorList>
            <person name="Yabe S."/>
            <person name="Muto K."/>
            <person name="Abe K."/>
            <person name="Yokota A."/>
            <person name="Staudigel H."/>
            <person name="Tebo B.M."/>
        </authorList>
    </citation>
    <scope>NUCLEOTIDE SEQUENCE [LARGE SCALE GENOMIC DNA]</scope>
    <source>
        <strain evidence="2 3">WC8-2</strain>
    </source>
</reference>
<keyword evidence="1" id="KW-0732">Signal</keyword>
<feature type="signal peptide" evidence="1">
    <location>
        <begin position="1"/>
        <end position="26"/>
    </location>
</feature>
<dbReference type="KEGG" id="vab:WPS_13730"/>
<accession>A0AAN1XXJ3</accession>
<feature type="chain" id="PRO_5042940702" evidence="1">
    <location>
        <begin position="27"/>
        <end position="172"/>
    </location>
</feature>
<gene>
    <name evidence="2" type="ORF">WPS_13730</name>
</gene>
<evidence type="ECO:0000256" key="1">
    <source>
        <dbReference type="SAM" id="SignalP"/>
    </source>
</evidence>